<feature type="binding site" evidence="11">
    <location>
        <position position="237"/>
    </location>
    <ligand>
        <name>Mn(2+)</name>
        <dbReference type="ChEBI" id="CHEBI:29035"/>
    </ligand>
</feature>
<dbReference type="PANTHER" id="PTHR10277">
    <property type="entry name" value="HOMOCITRATE SYNTHASE-RELATED"/>
    <property type="match status" value="1"/>
</dbReference>
<protein>
    <recommendedName>
        <fullName evidence="4 11">2-isopropylmalate synthase</fullName>
        <ecNumber evidence="3 11">2.3.3.13</ecNumber>
    </recommendedName>
    <alternativeName>
        <fullName evidence="11">Alpha-IPM synthase</fullName>
    </alternativeName>
    <alternativeName>
        <fullName evidence="11">Alpha-isopropylmalate synthase</fullName>
    </alternativeName>
</protein>
<evidence type="ECO:0000256" key="10">
    <source>
        <dbReference type="ARBA" id="ARBA00023304"/>
    </source>
</evidence>
<dbReference type="InterPro" id="IPR050073">
    <property type="entry name" value="2-IPM_HCS-like"/>
</dbReference>
<dbReference type="InterPro" id="IPR013709">
    <property type="entry name" value="2-isopropylmalate_synth_dimer"/>
</dbReference>
<dbReference type="PROSITE" id="PS50991">
    <property type="entry name" value="PYR_CT"/>
    <property type="match status" value="1"/>
</dbReference>
<dbReference type="NCBIfam" id="TIGR00973">
    <property type="entry name" value="leuA_bact"/>
    <property type="match status" value="1"/>
</dbReference>
<dbReference type="PROSITE" id="PS00816">
    <property type="entry name" value="AIPM_HOMOCIT_SYNTH_2"/>
    <property type="match status" value="1"/>
</dbReference>
<dbReference type="Gene3D" id="3.20.20.70">
    <property type="entry name" value="Aldolase class I"/>
    <property type="match status" value="1"/>
</dbReference>
<dbReference type="SUPFAM" id="SSF51569">
    <property type="entry name" value="Aldolase"/>
    <property type="match status" value="1"/>
</dbReference>
<dbReference type="UniPathway" id="UPA00048">
    <property type="reaction ID" value="UER00070"/>
</dbReference>
<comment type="catalytic activity">
    <reaction evidence="11">
        <text>3-methyl-2-oxobutanoate + acetyl-CoA + H2O = (2S)-2-isopropylmalate + CoA + H(+)</text>
        <dbReference type="Rhea" id="RHEA:21524"/>
        <dbReference type="ChEBI" id="CHEBI:1178"/>
        <dbReference type="ChEBI" id="CHEBI:11851"/>
        <dbReference type="ChEBI" id="CHEBI:15377"/>
        <dbReference type="ChEBI" id="CHEBI:15378"/>
        <dbReference type="ChEBI" id="CHEBI:57287"/>
        <dbReference type="ChEBI" id="CHEBI:57288"/>
        <dbReference type="EC" id="2.3.3.13"/>
    </reaction>
</comment>
<dbReference type="InterPro" id="IPR002034">
    <property type="entry name" value="AIPM/Hcit_synth_CS"/>
</dbReference>
<keyword evidence="9 11" id="KW-0464">Manganese</keyword>
<name>A0A5C8CIU9_9SPIR</name>
<dbReference type="FunFam" id="1.10.238.260:FF:000001">
    <property type="entry name" value="2-isopropylmalate synthase"/>
    <property type="match status" value="1"/>
</dbReference>
<feature type="binding site" evidence="11">
    <location>
        <position position="13"/>
    </location>
    <ligand>
        <name>Mn(2+)</name>
        <dbReference type="ChEBI" id="CHEBI:29035"/>
    </ligand>
</feature>
<dbReference type="EMBL" id="SAXT01000003">
    <property type="protein sequence ID" value="TXJ12778.1"/>
    <property type="molecule type" value="Genomic_DNA"/>
</dbReference>
<dbReference type="GO" id="GO:0003852">
    <property type="term" value="F:2-isopropylmalate synthase activity"/>
    <property type="evidence" value="ECO:0007669"/>
    <property type="project" value="UniProtKB-UniRule"/>
</dbReference>
<comment type="cofactor">
    <cofactor evidence="11">
        <name>Mn(2+)</name>
        <dbReference type="ChEBI" id="CHEBI:29035"/>
    </cofactor>
</comment>
<keyword evidence="7 11" id="KW-0808">Transferase</keyword>
<sequence length="500" mass="54411">MRKIKIFDTTLRDGEQSPGCTMNLNEKLEMASELDKLGVDVIEGGFAICSDDDFKAIKEISKVVKNSKLASLSRCNKKDIDRAYESLAEAKHPMLHIFIATSDIHLKHKLEMTREQVLKAIKDSVSYAKKKFDFIEFSAEDASRSDMEFLAKAYSIAIENGATTINVPDTVGYSTPIEMADLIKYLKENVKGIDKVDISVHCHDDLGLGTANSLSAILAGATQVECTINGIGERAGNASLEEIVMGIKTRKDFYNAYTNINTKRIYKISKLLSTISGMVVAPNKAIVGSNAFAHEAGIHQHGVLKERSTYEIMNVEDIGIPQNKMVLGKHSGKHAFKDRVKSLGYDIDKKTLEEAFISFKNLADKKKIVTDSDIEALVIGSGSVMENPTYSLKSFVVNSGSDISSLAAVSILYNDNNVVEGIAKGNGPIDAAFCAIDSITSNRAKLTTYSINAITEGEDALGEVIVKLSDGKDKMVIGRAVSTNVIEASLKAYVNALNKL</sequence>
<dbReference type="FunFam" id="3.20.20.70:FF:000010">
    <property type="entry name" value="2-isopropylmalate synthase"/>
    <property type="match status" value="1"/>
</dbReference>
<dbReference type="Pfam" id="PF08502">
    <property type="entry name" value="LeuA_dimer"/>
    <property type="match status" value="1"/>
</dbReference>
<dbReference type="SUPFAM" id="SSF110921">
    <property type="entry name" value="2-isopropylmalate synthase LeuA, allosteric (dimerisation) domain"/>
    <property type="match status" value="1"/>
</dbReference>
<keyword evidence="6 11" id="KW-0028">Amino-acid biosynthesis</keyword>
<evidence type="ECO:0000256" key="7">
    <source>
        <dbReference type="ARBA" id="ARBA00022679"/>
    </source>
</evidence>
<dbReference type="PROSITE" id="PS00815">
    <property type="entry name" value="AIPM_HOMOCIT_SYNTH_1"/>
    <property type="match status" value="1"/>
</dbReference>
<dbReference type="Pfam" id="PF00682">
    <property type="entry name" value="HMGL-like"/>
    <property type="match status" value="1"/>
</dbReference>
<dbReference type="InterPro" id="IPR036230">
    <property type="entry name" value="LeuA_allosteric_dom_sf"/>
</dbReference>
<keyword evidence="11" id="KW-0963">Cytoplasm</keyword>
<evidence type="ECO:0000256" key="3">
    <source>
        <dbReference type="ARBA" id="ARBA00012973"/>
    </source>
</evidence>
<dbReference type="InterPro" id="IPR005671">
    <property type="entry name" value="LeuA_bact_synth"/>
</dbReference>
<evidence type="ECO:0000256" key="5">
    <source>
        <dbReference type="ARBA" id="ARBA00022430"/>
    </source>
</evidence>
<dbReference type="Gene3D" id="3.30.160.270">
    <property type="match status" value="1"/>
</dbReference>
<evidence type="ECO:0000256" key="9">
    <source>
        <dbReference type="ARBA" id="ARBA00023211"/>
    </source>
</evidence>
<dbReference type="Proteomes" id="UP000325116">
    <property type="component" value="Unassembled WGS sequence"/>
</dbReference>
<dbReference type="GO" id="GO:0030145">
    <property type="term" value="F:manganese ion binding"/>
    <property type="evidence" value="ECO:0007669"/>
    <property type="project" value="UniProtKB-UniRule"/>
</dbReference>
<dbReference type="EC" id="2.3.3.13" evidence="3 11"/>
<dbReference type="NCBIfam" id="NF002086">
    <property type="entry name" value="PRK00915.1-3"/>
    <property type="match status" value="1"/>
</dbReference>
<organism evidence="13 14">
    <name type="scientific">Brachyspira aalborgi</name>
    <dbReference type="NCBI Taxonomy" id="29522"/>
    <lineage>
        <taxon>Bacteria</taxon>
        <taxon>Pseudomonadati</taxon>
        <taxon>Spirochaetota</taxon>
        <taxon>Spirochaetia</taxon>
        <taxon>Brachyspirales</taxon>
        <taxon>Brachyspiraceae</taxon>
        <taxon>Brachyspira</taxon>
    </lineage>
</organism>
<evidence type="ECO:0000259" key="12">
    <source>
        <dbReference type="PROSITE" id="PS50991"/>
    </source>
</evidence>
<reference evidence="13 14" key="1">
    <citation type="journal article" date="1992" name="Lakartidningen">
        <title>[Penicillin V and not amoxicillin is the first choice preparation in acute otitis].</title>
        <authorList>
            <person name="Kamme C."/>
            <person name="Lundgren K."/>
            <person name="Prellner K."/>
        </authorList>
    </citation>
    <scope>NUCLEOTIDE SEQUENCE [LARGE SCALE GENOMIC DNA]</scope>
    <source>
        <strain evidence="13 14">W1</strain>
    </source>
</reference>
<dbReference type="Pfam" id="PF22617">
    <property type="entry name" value="HCS_D2"/>
    <property type="match status" value="1"/>
</dbReference>
<keyword evidence="5 11" id="KW-0432">Leucine biosynthesis</keyword>
<dbReference type="InterPro" id="IPR000891">
    <property type="entry name" value="PYR_CT"/>
</dbReference>
<dbReference type="GO" id="GO:0003985">
    <property type="term" value="F:acetyl-CoA C-acetyltransferase activity"/>
    <property type="evidence" value="ECO:0007669"/>
    <property type="project" value="UniProtKB-UniRule"/>
</dbReference>
<dbReference type="Gene3D" id="1.10.238.260">
    <property type="match status" value="1"/>
</dbReference>
<dbReference type="GO" id="GO:0009098">
    <property type="term" value="P:L-leucine biosynthetic process"/>
    <property type="evidence" value="ECO:0007669"/>
    <property type="project" value="UniProtKB-UniRule"/>
</dbReference>
<keyword evidence="10 11" id="KW-0100">Branched-chain amino acid biosynthesis</keyword>
<comment type="pathway">
    <text evidence="1 11">Amino-acid biosynthesis; L-leucine biosynthesis; L-leucine from 3-methyl-2-oxobutanoate: step 1/4.</text>
</comment>
<evidence type="ECO:0000256" key="4">
    <source>
        <dbReference type="ARBA" id="ARBA00018198"/>
    </source>
</evidence>
<dbReference type="CDD" id="cd07940">
    <property type="entry name" value="DRE_TIM_IPMS"/>
    <property type="match status" value="1"/>
</dbReference>
<evidence type="ECO:0000256" key="1">
    <source>
        <dbReference type="ARBA" id="ARBA00004689"/>
    </source>
</evidence>
<comment type="subunit">
    <text evidence="11">Homodimer.</text>
</comment>
<evidence type="ECO:0000256" key="11">
    <source>
        <dbReference type="HAMAP-Rule" id="MF_01025"/>
    </source>
</evidence>
<evidence type="ECO:0000313" key="14">
    <source>
        <dbReference type="Proteomes" id="UP000325116"/>
    </source>
</evidence>
<feature type="binding site" evidence="11">
    <location>
        <position position="201"/>
    </location>
    <ligand>
        <name>Mn(2+)</name>
        <dbReference type="ChEBI" id="CHEBI:29035"/>
    </ligand>
</feature>
<comment type="similarity">
    <text evidence="2 11">Belongs to the alpha-IPM synthase/homocitrate synthase family. LeuA type 1 subfamily.</text>
</comment>
<dbReference type="InterPro" id="IPR054691">
    <property type="entry name" value="LeuA/HCS_post-cat"/>
</dbReference>
<evidence type="ECO:0000256" key="2">
    <source>
        <dbReference type="ARBA" id="ARBA00009396"/>
    </source>
</evidence>
<comment type="caution">
    <text evidence="13">The sequence shown here is derived from an EMBL/GenBank/DDBJ whole genome shotgun (WGS) entry which is preliminary data.</text>
</comment>
<comment type="function">
    <text evidence="11">Catalyzes the condensation of the acetyl group of acetyl-CoA with 3-methyl-2-oxobutanoate (2-ketoisovalerate) to form 3-carboxy-3-hydroxy-4-methylpentanoate (2-isopropylmalate).</text>
</comment>
<accession>A0A5C8CIU9</accession>
<evidence type="ECO:0000313" key="13">
    <source>
        <dbReference type="EMBL" id="TXJ12778.1"/>
    </source>
</evidence>
<gene>
    <name evidence="11" type="primary">leuA</name>
    <name evidence="13" type="ORF">EPJ80_04035</name>
</gene>
<dbReference type="AlphaFoldDB" id="A0A5C8CIU9"/>
<evidence type="ECO:0000256" key="8">
    <source>
        <dbReference type="ARBA" id="ARBA00022723"/>
    </source>
</evidence>
<evidence type="ECO:0000256" key="6">
    <source>
        <dbReference type="ARBA" id="ARBA00022605"/>
    </source>
</evidence>
<dbReference type="RefSeq" id="WP_147758001.1">
    <property type="nucleotide sequence ID" value="NZ_SAXT01000003.1"/>
</dbReference>
<keyword evidence="13" id="KW-0012">Acyltransferase</keyword>
<dbReference type="InterPro" id="IPR013785">
    <property type="entry name" value="Aldolase_TIM"/>
</dbReference>
<feature type="binding site" evidence="11">
    <location>
        <position position="203"/>
    </location>
    <ligand>
        <name>Mn(2+)</name>
        <dbReference type="ChEBI" id="CHEBI:29035"/>
    </ligand>
</feature>
<dbReference type="PANTHER" id="PTHR10277:SF9">
    <property type="entry name" value="2-ISOPROPYLMALATE SYNTHASE 1, CHLOROPLASTIC-RELATED"/>
    <property type="match status" value="1"/>
</dbReference>
<dbReference type="GO" id="GO:0005737">
    <property type="term" value="C:cytoplasm"/>
    <property type="evidence" value="ECO:0007669"/>
    <property type="project" value="UniProtKB-UniRule"/>
</dbReference>
<feature type="domain" description="Pyruvate carboxyltransferase" evidence="12">
    <location>
        <begin position="4"/>
        <end position="266"/>
    </location>
</feature>
<dbReference type="HAMAP" id="MF_01025">
    <property type="entry name" value="LeuA_type1"/>
    <property type="match status" value="1"/>
</dbReference>
<feature type="region of interest" description="Regulatory domain" evidence="11">
    <location>
        <begin position="391"/>
        <end position="500"/>
    </location>
</feature>
<dbReference type="SMART" id="SM00917">
    <property type="entry name" value="LeuA_dimer"/>
    <property type="match status" value="1"/>
</dbReference>
<proteinExistence type="inferred from homology"/>
<keyword evidence="8 11" id="KW-0479">Metal-binding</keyword>